<feature type="chain" id="PRO_5002219856" evidence="1">
    <location>
        <begin position="25"/>
        <end position="110"/>
    </location>
</feature>
<sequence>MELLSSSNLAISWYIALMLESATSQVLEIPLSYRRMQSTVMDEIPCMAVVRLSRSVSTDAATVRASSSRSARAFGSTGATCGVNSCRHRLGVDEHDDGNGSAILVTGLLS</sequence>
<name>A0A0C9SES1_AMBAM</name>
<organism evidence="2">
    <name type="scientific">Amblyomma americanum</name>
    <name type="common">Lone star tick</name>
    <dbReference type="NCBI Taxonomy" id="6943"/>
    <lineage>
        <taxon>Eukaryota</taxon>
        <taxon>Metazoa</taxon>
        <taxon>Ecdysozoa</taxon>
        <taxon>Arthropoda</taxon>
        <taxon>Chelicerata</taxon>
        <taxon>Arachnida</taxon>
        <taxon>Acari</taxon>
        <taxon>Parasitiformes</taxon>
        <taxon>Ixodida</taxon>
        <taxon>Ixodoidea</taxon>
        <taxon>Ixodidae</taxon>
        <taxon>Amblyomminae</taxon>
        <taxon>Amblyomma</taxon>
    </lineage>
</organism>
<evidence type="ECO:0000256" key="1">
    <source>
        <dbReference type="SAM" id="SignalP"/>
    </source>
</evidence>
<dbReference type="EMBL" id="GBZX01000942">
    <property type="protein sequence ID" value="JAG91798.1"/>
    <property type="molecule type" value="mRNA"/>
</dbReference>
<feature type="signal peptide" evidence="1">
    <location>
        <begin position="1"/>
        <end position="24"/>
    </location>
</feature>
<evidence type="ECO:0000313" key="2">
    <source>
        <dbReference type="EMBL" id="JAG91798.1"/>
    </source>
</evidence>
<proteinExistence type="evidence at transcript level"/>
<keyword evidence="1" id="KW-0732">Signal</keyword>
<feature type="non-terminal residue" evidence="2">
    <location>
        <position position="110"/>
    </location>
</feature>
<accession>A0A0C9SES1</accession>
<dbReference type="AlphaFoldDB" id="A0A0C9SES1"/>
<reference evidence="2" key="1">
    <citation type="journal article" date="2015" name="PLoS ONE">
        <title>An Insight into the Sialome of the Lone Star Tick, Amblyomma americanum, with a Glimpse on Its Time Dependent Gene Expression.</title>
        <authorList>
            <person name="Karim S."/>
            <person name="Ribeiro J.M."/>
        </authorList>
    </citation>
    <scope>NUCLEOTIDE SEQUENCE</scope>
    <source>
        <tissue evidence="2">Salivary gland</tissue>
    </source>
</reference>
<protein>
    <submittedName>
        <fullName evidence="2">Putative secreted protein</fullName>
    </submittedName>
</protein>